<evidence type="ECO:0000313" key="1">
    <source>
        <dbReference type="EMBL" id="MDN4164346.1"/>
    </source>
</evidence>
<keyword evidence="2" id="KW-1185">Reference proteome</keyword>
<accession>A0ABT8F2S6</accession>
<sequence length="173" mass="20193">MPGTYFITRSLSKNNKKNTTLRSALPYDQAKYFGLVYMVEDLKKHELVKRLVHQLEQEGKKVRVLTYLGKKKENFEFKFDFFTDKEVGFFGSLQADNIQEFIAQPFDYLINIDLMPNVLIKKIVALSKAHCRVGRHLTENEEFFELMIHAGSNEGLSTFTDNTLRYIKLISKK</sequence>
<evidence type="ECO:0000313" key="2">
    <source>
        <dbReference type="Proteomes" id="UP001168552"/>
    </source>
</evidence>
<dbReference type="RefSeq" id="WP_320002872.1">
    <property type="nucleotide sequence ID" value="NZ_JAUHJS010000001.1"/>
</dbReference>
<proteinExistence type="predicted"/>
<protein>
    <recommendedName>
        <fullName evidence="3">GIY-YIG nuclease family protein</fullName>
    </recommendedName>
</protein>
<dbReference type="Proteomes" id="UP001168552">
    <property type="component" value="Unassembled WGS sequence"/>
</dbReference>
<dbReference type="Pfam" id="PF21857">
    <property type="entry name" value="DUF6913"/>
    <property type="match status" value="1"/>
</dbReference>
<organism evidence="1 2">
    <name type="scientific">Shiella aurantiaca</name>
    <dbReference type="NCBI Taxonomy" id="3058365"/>
    <lineage>
        <taxon>Bacteria</taxon>
        <taxon>Pseudomonadati</taxon>
        <taxon>Bacteroidota</taxon>
        <taxon>Cytophagia</taxon>
        <taxon>Cytophagales</taxon>
        <taxon>Shiellaceae</taxon>
        <taxon>Shiella</taxon>
    </lineage>
</organism>
<dbReference type="EMBL" id="JAUHJS010000001">
    <property type="protein sequence ID" value="MDN4164346.1"/>
    <property type="molecule type" value="Genomic_DNA"/>
</dbReference>
<name>A0ABT8F2S6_9BACT</name>
<dbReference type="InterPro" id="IPR054207">
    <property type="entry name" value="DUF6913"/>
</dbReference>
<reference evidence="1" key="1">
    <citation type="submission" date="2023-06" db="EMBL/GenBank/DDBJ databases">
        <title>Cytophagales bacterium Strain LB-30, isolated from soil.</title>
        <authorList>
            <person name="Liu B."/>
        </authorList>
    </citation>
    <scope>NUCLEOTIDE SEQUENCE</scope>
    <source>
        <strain evidence="1">LB-30</strain>
    </source>
</reference>
<comment type="caution">
    <text evidence="1">The sequence shown here is derived from an EMBL/GenBank/DDBJ whole genome shotgun (WGS) entry which is preliminary data.</text>
</comment>
<evidence type="ECO:0008006" key="3">
    <source>
        <dbReference type="Google" id="ProtNLM"/>
    </source>
</evidence>
<gene>
    <name evidence="1" type="ORF">QWY31_02470</name>
</gene>